<reference evidence="2 3" key="1">
    <citation type="submission" date="2018-07" db="EMBL/GenBank/DDBJ databases">
        <title>Complete genome sequence of Spiroplasma alleghenense PLHS-1 (ATCC 51752).</title>
        <authorList>
            <person name="Chou L."/>
            <person name="Lee T.-Y."/>
            <person name="Tsai Y.-M."/>
            <person name="Kuo C.-H."/>
        </authorList>
    </citation>
    <scope>NUCLEOTIDE SEQUENCE [LARGE SCALE GENOMIC DNA]</scope>
    <source>
        <strain evidence="2 3">PLHS-1</strain>
    </source>
</reference>
<evidence type="ECO:0000313" key="3">
    <source>
        <dbReference type="Proteomes" id="UP000254792"/>
    </source>
</evidence>
<evidence type="ECO:0000313" key="2">
    <source>
        <dbReference type="EMBL" id="AXK51295.1"/>
    </source>
</evidence>
<gene>
    <name evidence="2" type="primary">ftsA</name>
    <name evidence="2" type="ORF">SALLE_v1c06230</name>
</gene>
<dbReference type="EMBL" id="CP031376">
    <property type="protein sequence ID" value="AXK51295.1"/>
    <property type="molecule type" value="Genomic_DNA"/>
</dbReference>
<dbReference type="GO" id="GO:0051301">
    <property type="term" value="P:cell division"/>
    <property type="evidence" value="ECO:0007669"/>
    <property type="project" value="UniProtKB-KW"/>
</dbReference>
<dbReference type="InterPro" id="IPR003494">
    <property type="entry name" value="SHS2_FtsA"/>
</dbReference>
<dbReference type="Proteomes" id="UP000254792">
    <property type="component" value="Chromosome"/>
</dbReference>
<organism evidence="2 3">
    <name type="scientific">Spiroplasma alleghenense</name>
    <dbReference type="NCBI Taxonomy" id="216931"/>
    <lineage>
        <taxon>Bacteria</taxon>
        <taxon>Bacillati</taxon>
        <taxon>Mycoplasmatota</taxon>
        <taxon>Mollicutes</taxon>
        <taxon>Entomoplasmatales</taxon>
        <taxon>Spiroplasmataceae</taxon>
        <taxon>Spiroplasma</taxon>
    </lineage>
</organism>
<dbReference type="SMART" id="SM00842">
    <property type="entry name" value="FtsA"/>
    <property type="match status" value="1"/>
</dbReference>
<name>A0A345Z3W6_9MOLU</name>
<dbReference type="Gene3D" id="3.30.1490.110">
    <property type="match status" value="1"/>
</dbReference>
<dbReference type="InterPro" id="IPR043129">
    <property type="entry name" value="ATPase_NBD"/>
</dbReference>
<accession>A0A345Z3W6</accession>
<keyword evidence="2" id="KW-0131">Cell cycle</keyword>
<dbReference type="SUPFAM" id="SSF53067">
    <property type="entry name" value="Actin-like ATPase domain"/>
    <property type="match status" value="1"/>
</dbReference>
<evidence type="ECO:0000259" key="1">
    <source>
        <dbReference type="SMART" id="SM00842"/>
    </source>
</evidence>
<dbReference type="OrthoDB" id="387486at2"/>
<dbReference type="RefSeq" id="WP_115558199.1">
    <property type="nucleotide sequence ID" value="NZ_CP031376.1"/>
</dbReference>
<keyword evidence="3" id="KW-1185">Reference proteome</keyword>
<proteinExistence type="predicted"/>
<protein>
    <submittedName>
        <fullName evidence="2">Cell division protein FtsA</fullName>
    </submittedName>
</protein>
<feature type="domain" description="SHS2" evidence="1">
    <location>
        <begin position="6"/>
        <end position="198"/>
    </location>
</feature>
<sequence>MRSEIYAALEITKNELRFAVGKYQSNKTLKVLYKFQENGNWLNQENEVIDSKMVSNLLAKAVKEYERNFNKKILKIAVVVPEKDTEIKEAISTLNISNGGPARIVTQQDIIHLNNEAKDVNYSDSRKVVSIKPTRYVIDDTYKKGVAPLGAVAHKIAMYSNVYTIPTKVYNSHLQVVKMAGYDVLNCLIKPYALARQIVNIADLRNKISLVVNWDSEYISLNIFAQETLVRITPINVGLDKMAIEIGNKIFTKPDVVKKYLFKILDFKSNNLSESIIYRKHLTNENKNFELTIGEFKNIFSELISNIMRKLNNIIKHEIIQNTNNDYQIYHTGKITEISGFEELLVSKELIDHQMIYYSDVIGGNDIWTTALCGIMIQEHITNKNSKVITTSTGIEMVEEINPTPSVYNQNPNLGHMAGPQHNHNHQPLLPNHNHTFQHANLNGQFHQPQNFAAISHGHNIRNSKFQ</sequence>
<keyword evidence="2" id="KW-0132">Cell division</keyword>
<dbReference type="AlphaFoldDB" id="A0A345Z3W6"/>
<dbReference type="KEGG" id="salx:SALLE_v1c06230"/>